<organism evidence="1">
    <name type="scientific">Anguilla anguilla</name>
    <name type="common">European freshwater eel</name>
    <name type="synonym">Muraena anguilla</name>
    <dbReference type="NCBI Taxonomy" id="7936"/>
    <lineage>
        <taxon>Eukaryota</taxon>
        <taxon>Metazoa</taxon>
        <taxon>Chordata</taxon>
        <taxon>Craniata</taxon>
        <taxon>Vertebrata</taxon>
        <taxon>Euteleostomi</taxon>
        <taxon>Actinopterygii</taxon>
        <taxon>Neopterygii</taxon>
        <taxon>Teleostei</taxon>
        <taxon>Anguilliformes</taxon>
        <taxon>Anguillidae</taxon>
        <taxon>Anguilla</taxon>
    </lineage>
</organism>
<reference evidence="1" key="1">
    <citation type="submission" date="2014-11" db="EMBL/GenBank/DDBJ databases">
        <authorList>
            <person name="Amaro Gonzalez C."/>
        </authorList>
    </citation>
    <scope>NUCLEOTIDE SEQUENCE</scope>
</reference>
<dbReference type="EMBL" id="GBXM01001554">
    <property type="protein sequence ID" value="JAI07024.1"/>
    <property type="molecule type" value="Transcribed_RNA"/>
</dbReference>
<dbReference type="AlphaFoldDB" id="A0A0E9XZB0"/>
<proteinExistence type="predicted"/>
<evidence type="ECO:0000313" key="1">
    <source>
        <dbReference type="EMBL" id="JAI07024.1"/>
    </source>
</evidence>
<name>A0A0E9XZB0_ANGAN</name>
<accession>A0A0E9XZB0</accession>
<protein>
    <submittedName>
        <fullName evidence="1">Uncharacterized protein</fullName>
    </submittedName>
</protein>
<sequence length="24" mass="2676">MNRLSRVHALPAEMPVRCSQGPII</sequence>
<reference evidence="1" key="2">
    <citation type="journal article" date="2015" name="Fish Shellfish Immunol.">
        <title>Early steps in the European eel (Anguilla anguilla)-Vibrio vulnificus interaction in the gills: Role of the RtxA13 toxin.</title>
        <authorList>
            <person name="Callol A."/>
            <person name="Pajuelo D."/>
            <person name="Ebbesson L."/>
            <person name="Teles M."/>
            <person name="MacKenzie S."/>
            <person name="Amaro C."/>
        </authorList>
    </citation>
    <scope>NUCLEOTIDE SEQUENCE</scope>
</reference>